<name>A0A5M6CFK8_9BACT</name>
<dbReference type="InterPro" id="IPR029026">
    <property type="entry name" value="tRNA_m1G_MTases_N"/>
</dbReference>
<dbReference type="InterPro" id="IPR013123">
    <property type="entry name" value="SpoU_subst-bd"/>
</dbReference>
<feature type="domain" description="RNA 2-O ribose methyltransferase substrate binding" evidence="3">
    <location>
        <begin position="19"/>
        <end position="93"/>
    </location>
</feature>
<evidence type="ECO:0000259" key="3">
    <source>
        <dbReference type="SMART" id="SM00967"/>
    </source>
</evidence>
<dbReference type="InterPro" id="IPR029028">
    <property type="entry name" value="Alpha/beta_knot_MTases"/>
</dbReference>
<keyword evidence="2 4" id="KW-0808">Transferase</keyword>
<dbReference type="InterPro" id="IPR001537">
    <property type="entry name" value="SpoU_MeTrfase"/>
</dbReference>
<keyword evidence="5" id="KW-1185">Reference proteome</keyword>
<accession>A0A5M6CFK8</accession>
<proteinExistence type="predicted"/>
<dbReference type="NCBIfam" id="TIGR00186">
    <property type="entry name" value="rRNA_methyl_3"/>
    <property type="match status" value="1"/>
</dbReference>
<dbReference type="Gene3D" id="3.30.1330.30">
    <property type="match status" value="1"/>
</dbReference>
<comment type="caution">
    <text evidence="4">The sequence shown here is derived from an EMBL/GenBank/DDBJ whole genome shotgun (WGS) entry which is preliminary data.</text>
</comment>
<dbReference type="Pfam" id="PF00588">
    <property type="entry name" value="SpoU_methylase"/>
    <property type="match status" value="1"/>
</dbReference>
<dbReference type="Gene3D" id="3.40.1280.10">
    <property type="match status" value="1"/>
</dbReference>
<dbReference type="InterPro" id="IPR029064">
    <property type="entry name" value="Ribosomal_eL30-like_sf"/>
</dbReference>
<dbReference type="Proteomes" id="UP000323632">
    <property type="component" value="Unassembled WGS sequence"/>
</dbReference>
<dbReference type="RefSeq" id="WP_150032978.1">
    <property type="nucleotide sequence ID" value="NZ_VWSH01000003.1"/>
</dbReference>
<protein>
    <submittedName>
        <fullName evidence="4">23S rRNA (Guanosine(2251)-2'-O)-methyltransferase RlmB</fullName>
    </submittedName>
</protein>
<dbReference type="GO" id="GO:0032259">
    <property type="term" value="P:methylation"/>
    <property type="evidence" value="ECO:0007669"/>
    <property type="project" value="UniProtKB-KW"/>
</dbReference>
<dbReference type="GO" id="GO:0008173">
    <property type="term" value="F:RNA methyltransferase activity"/>
    <property type="evidence" value="ECO:0007669"/>
    <property type="project" value="InterPro"/>
</dbReference>
<keyword evidence="1 4" id="KW-0489">Methyltransferase</keyword>
<reference evidence="4 5" key="1">
    <citation type="submission" date="2019-09" db="EMBL/GenBank/DDBJ databases">
        <title>Genome sequence and assembly of Taibaiella sp.</title>
        <authorList>
            <person name="Chhetri G."/>
        </authorList>
    </citation>
    <scope>NUCLEOTIDE SEQUENCE [LARGE SCALE GENOMIC DNA]</scope>
    <source>
        <strain evidence="4 5">KVB11</strain>
    </source>
</reference>
<dbReference type="GO" id="GO:0005829">
    <property type="term" value="C:cytosol"/>
    <property type="evidence" value="ECO:0007669"/>
    <property type="project" value="TreeGrafter"/>
</dbReference>
<dbReference type="InterPro" id="IPR004441">
    <property type="entry name" value="rRNA_MeTrfase_TrmH"/>
</dbReference>
<organism evidence="4 5">
    <name type="scientific">Taibaiella lutea</name>
    <dbReference type="NCBI Taxonomy" id="2608001"/>
    <lineage>
        <taxon>Bacteria</taxon>
        <taxon>Pseudomonadati</taxon>
        <taxon>Bacteroidota</taxon>
        <taxon>Chitinophagia</taxon>
        <taxon>Chitinophagales</taxon>
        <taxon>Chitinophagaceae</taxon>
        <taxon>Taibaiella</taxon>
    </lineage>
</organism>
<evidence type="ECO:0000256" key="1">
    <source>
        <dbReference type="ARBA" id="ARBA00022603"/>
    </source>
</evidence>
<dbReference type="EMBL" id="VWSH01000003">
    <property type="protein sequence ID" value="KAA5533230.1"/>
    <property type="molecule type" value="Genomic_DNA"/>
</dbReference>
<gene>
    <name evidence="4" type="primary">rlmB</name>
    <name evidence="4" type="ORF">F0919_11835</name>
</gene>
<evidence type="ECO:0000313" key="5">
    <source>
        <dbReference type="Proteomes" id="UP000323632"/>
    </source>
</evidence>
<dbReference type="CDD" id="cd18103">
    <property type="entry name" value="SpoU-like_RlmB"/>
    <property type="match status" value="1"/>
</dbReference>
<dbReference type="GO" id="GO:0003723">
    <property type="term" value="F:RNA binding"/>
    <property type="evidence" value="ECO:0007669"/>
    <property type="project" value="InterPro"/>
</dbReference>
<sequence length="259" mass="27929">MNKPHFKNNNRSSVPKSRLIIGRKPLLEALNNGANIEKIFILQSAIGDEITSIRKVAREMNIAVSSVPQEKLNRFTMANHQGVVAIGGLIEYQPLQEIISQVVDRGETPLIVLLDGITDTRNLGAIARSAHCYGAHALVVPSSNNAAITEDGLKASAGALEIIPICRMASVEQAIDVLHLNGIQIVATALQSSEPIHKVDLTNPLAVVMGSEDKGVSDFVLKNADHLVQIPMSGNFDSLNVSVATGIMLYEIFRQQNKA</sequence>
<evidence type="ECO:0000313" key="4">
    <source>
        <dbReference type="EMBL" id="KAA5533230.1"/>
    </source>
</evidence>
<evidence type="ECO:0000256" key="2">
    <source>
        <dbReference type="ARBA" id="ARBA00022679"/>
    </source>
</evidence>
<dbReference type="AlphaFoldDB" id="A0A5M6CFK8"/>
<dbReference type="PANTHER" id="PTHR46429">
    <property type="entry name" value="23S RRNA (GUANOSINE-2'-O-)-METHYLTRANSFERASE RLMB"/>
    <property type="match status" value="1"/>
</dbReference>
<dbReference type="SUPFAM" id="SSF75217">
    <property type="entry name" value="alpha/beta knot"/>
    <property type="match status" value="1"/>
</dbReference>
<dbReference type="Pfam" id="PF08032">
    <property type="entry name" value="SpoU_sub_bind"/>
    <property type="match status" value="1"/>
</dbReference>
<dbReference type="GO" id="GO:0006396">
    <property type="term" value="P:RNA processing"/>
    <property type="evidence" value="ECO:0007669"/>
    <property type="project" value="InterPro"/>
</dbReference>
<dbReference type="SUPFAM" id="SSF55315">
    <property type="entry name" value="L30e-like"/>
    <property type="match status" value="1"/>
</dbReference>
<dbReference type="SMART" id="SM00967">
    <property type="entry name" value="SpoU_sub_bind"/>
    <property type="match status" value="1"/>
</dbReference>
<dbReference type="PANTHER" id="PTHR46429:SF1">
    <property type="entry name" value="23S RRNA (GUANOSINE-2'-O-)-METHYLTRANSFERASE RLMB"/>
    <property type="match status" value="1"/>
</dbReference>